<name>A0ABS3BS71_9BACT</name>
<comment type="caution">
    <text evidence="1">The sequence shown here is derived from an EMBL/GenBank/DDBJ whole genome shotgun (WGS) entry which is preliminary data.</text>
</comment>
<accession>A0ABS3BS71</accession>
<dbReference type="Proteomes" id="UP000664698">
    <property type="component" value="Unassembled WGS sequence"/>
</dbReference>
<gene>
    <name evidence="1" type="ORF">J0A67_10000</name>
</gene>
<protein>
    <submittedName>
        <fullName evidence="1">Uncharacterized protein</fullName>
    </submittedName>
</protein>
<reference evidence="1 2" key="1">
    <citation type="submission" date="2021-03" db="EMBL/GenBank/DDBJ databases">
        <title>novel species isolated from a fishpond in China.</title>
        <authorList>
            <person name="Lu H."/>
            <person name="Cai Z."/>
        </authorList>
    </citation>
    <scope>NUCLEOTIDE SEQUENCE [LARGE SCALE GENOMIC DNA]</scope>
    <source>
        <strain evidence="1 2">JCM 31546</strain>
    </source>
</reference>
<dbReference type="EMBL" id="JAFKCW010000002">
    <property type="protein sequence ID" value="MBN7801195.1"/>
    <property type="molecule type" value="Genomic_DNA"/>
</dbReference>
<evidence type="ECO:0000313" key="1">
    <source>
        <dbReference type="EMBL" id="MBN7801195.1"/>
    </source>
</evidence>
<evidence type="ECO:0000313" key="2">
    <source>
        <dbReference type="Proteomes" id="UP000664698"/>
    </source>
</evidence>
<keyword evidence="2" id="KW-1185">Reference proteome</keyword>
<organism evidence="1 2">
    <name type="scientific">Algoriphagus aestuariicola</name>
    <dbReference type="NCBI Taxonomy" id="1852016"/>
    <lineage>
        <taxon>Bacteria</taxon>
        <taxon>Pseudomonadati</taxon>
        <taxon>Bacteroidota</taxon>
        <taxon>Cytophagia</taxon>
        <taxon>Cytophagales</taxon>
        <taxon>Cyclobacteriaceae</taxon>
        <taxon>Algoriphagus</taxon>
    </lineage>
</organism>
<dbReference type="RefSeq" id="WP_206569170.1">
    <property type="nucleotide sequence ID" value="NZ_JAFKCW010000002.1"/>
</dbReference>
<proteinExistence type="predicted"/>
<sequence length="110" mass="12427">MNKRIPTGILLTTWMVSLFCLLLLPRTVEGATISDGRSHLQISKVFVSDLGNLPESPSLEFDLKYFATPALTSSPFLFWKSSVAGACESRYSTAPLFDVKQTFRHFFFTW</sequence>